<sequence>MHAVLVLGDQLWANSPLLRANSPSETTVILIEALSESKVVWVHKARTALFLSAMRHFAQQLRADGFKVIYSKLADTGEVSLPDRVVQLCQSHGISHLNLLEPGEWRLEQDILNATKQAGVGLRIVEDSHFMCSRAAFAKWASKYKQLRMEYFYREMRQQHQVLMDGKDPEGGQWNFDADNRSAFPKSGPGEITPHCGFEPDDITREVIGEVERLLPDNPGQLNSFAWPVTPVQARQAMAHFIEHRLPKFGPYQDAMWTDTPFGWHSLLAAAINLHLFDPREVISAAEQAYEQGKVDLPSAEGFIRQILGWREFMRGVYWLDMPLMRQANHLKAEHPLPAWFWTGKTHMNCMKESIGQTLEHAYAHHIQRLMVIGNFALLAGLSPQQVEDWFLAVYVDAVEWVELPNVAGMALFANGGRFTSKPYIASGAYIKRMSNYCQGCKYRPDQKTGDTACPFTTLYWDFIARHEPMLVGNPRTALMAKNWQKQDNQAQAAIRQTAETMLRNLDTL</sequence>
<evidence type="ECO:0000313" key="1">
    <source>
        <dbReference type="EMBL" id="GLR26853.1"/>
    </source>
</evidence>
<dbReference type="InterPro" id="IPR007357">
    <property type="entry name" value="PhrB-like"/>
</dbReference>
<dbReference type="Gene3D" id="3.40.50.620">
    <property type="entry name" value="HUPs"/>
    <property type="match status" value="1"/>
</dbReference>
<dbReference type="EMBL" id="BSOJ01000019">
    <property type="protein sequence ID" value="GLR26853.1"/>
    <property type="molecule type" value="Genomic_DNA"/>
</dbReference>
<dbReference type="InterPro" id="IPR052551">
    <property type="entry name" value="UV-DNA_repair_photolyase"/>
</dbReference>
<dbReference type="Gene3D" id="1.10.10.1710">
    <property type="entry name" value="Deoxyribodipyrimidine photolyase-related"/>
    <property type="match status" value="1"/>
</dbReference>
<organism evidence="1 2">
    <name type="scientific">Limnobacter litoralis</name>
    <dbReference type="NCBI Taxonomy" id="481366"/>
    <lineage>
        <taxon>Bacteria</taxon>
        <taxon>Pseudomonadati</taxon>
        <taxon>Pseudomonadota</taxon>
        <taxon>Betaproteobacteria</taxon>
        <taxon>Burkholderiales</taxon>
        <taxon>Burkholderiaceae</taxon>
        <taxon>Limnobacter</taxon>
    </lineage>
</organism>
<proteinExistence type="predicted"/>
<dbReference type="RefSeq" id="WP_284281532.1">
    <property type="nucleotide sequence ID" value="NZ_BSOJ01000019.1"/>
</dbReference>
<evidence type="ECO:0000313" key="2">
    <source>
        <dbReference type="Proteomes" id="UP001156664"/>
    </source>
</evidence>
<dbReference type="Pfam" id="PF04244">
    <property type="entry name" value="DPRP"/>
    <property type="match status" value="1"/>
</dbReference>
<dbReference type="PANTHER" id="PTHR38657:SF1">
    <property type="entry name" value="SLR1343 PROTEIN"/>
    <property type="match status" value="1"/>
</dbReference>
<dbReference type="InterPro" id="IPR014729">
    <property type="entry name" value="Rossmann-like_a/b/a_fold"/>
</dbReference>
<keyword evidence="2" id="KW-1185">Reference proteome</keyword>
<accession>A0ABQ5YQG4</accession>
<dbReference type="Proteomes" id="UP001156664">
    <property type="component" value="Unassembled WGS sequence"/>
</dbReference>
<dbReference type="Gene3D" id="1.10.579.10">
    <property type="entry name" value="DNA Cyclobutane Dipyrimidine Photolyase, subunit A, domain 3"/>
    <property type="match status" value="1"/>
</dbReference>
<dbReference type="Gene3D" id="1.25.40.80">
    <property type="match status" value="1"/>
</dbReference>
<dbReference type="SUPFAM" id="SSF48173">
    <property type="entry name" value="Cryptochrome/photolyase FAD-binding domain"/>
    <property type="match status" value="1"/>
</dbReference>
<name>A0ABQ5YQG4_9BURK</name>
<reference evidence="2" key="1">
    <citation type="journal article" date="2019" name="Int. J. Syst. Evol. Microbiol.">
        <title>The Global Catalogue of Microorganisms (GCM) 10K type strain sequencing project: providing services to taxonomists for standard genome sequencing and annotation.</title>
        <authorList>
            <consortium name="The Broad Institute Genomics Platform"/>
            <consortium name="The Broad Institute Genome Sequencing Center for Infectious Disease"/>
            <person name="Wu L."/>
            <person name="Ma J."/>
        </authorList>
    </citation>
    <scope>NUCLEOTIDE SEQUENCE [LARGE SCALE GENOMIC DNA]</scope>
    <source>
        <strain evidence="2">NBRC 105857</strain>
    </source>
</reference>
<dbReference type="PANTHER" id="PTHR38657">
    <property type="entry name" value="SLR1343 PROTEIN"/>
    <property type="match status" value="1"/>
</dbReference>
<protein>
    <submittedName>
        <fullName evidence="1">(6-4) photolyase</fullName>
    </submittedName>
</protein>
<comment type="caution">
    <text evidence="1">The sequence shown here is derived from an EMBL/GenBank/DDBJ whole genome shotgun (WGS) entry which is preliminary data.</text>
</comment>
<gene>
    <name evidence="1" type="primary">phrB</name>
    <name evidence="1" type="ORF">GCM10007875_19430</name>
</gene>
<dbReference type="InterPro" id="IPR036134">
    <property type="entry name" value="Crypto/Photolyase_FAD-like_sf"/>
</dbReference>